<dbReference type="SUPFAM" id="SSF55826">
    <property type="entry name" value="YbaK/ProRS associated domain"/>
    <property type="match status" value="1"/>
</dbReference>
<dbReference type="OrthoDB" id="9798760at2"/>
<dbReference type="Proteomes" id="UP000248806">
    <property type="component" value="Unassembled WGS sequence"/>
</dbReference>
<dbReference type="RefSeq" id="WP_111321608.1">
    <property type="nucleotide sequence ID" value="NZ_BIFX01000001.1"/>
</dbReference>
<organism evidence="2 3">
    <name type="scientific">Thermosporothrix hazakensis</name>
    <dbReference type="NCBI Taxonomy" id="644383"/>
    <lineage>
        <taxon>Bacteria</taxon>
        <taxon>Bacillati</taxon>
        <taxon>Chloroflexota</taxon>
        <taxon>Ktedonobacteria</taxon>
        <taxon>Ktedonobacterales</taxon>
        <taxon>Thermosporotrichaceae</taxon>
        <taxon>Thermosporothrix</taxon>
    </lineage>
</organism>
<proteinExistence type="predicted"/>
<protein>
    <submittedName>
        <fullName evidence="2">Prolyl-tRNA editing enzyme YbaK/EbsC (Cys-tRNA(Pro) deacylase)</fullName>
    </submittedName>
</protein>
<dbReference type="AlphaFoldDB" id="A0A326U8S9"/>
<dbReference type="InterPro" id="IPR036754">
    <property type="entry name" value="YbaK/aa-tRNA-synt-asso_dom_sf"/>
</dbReference>
<dbReference type="PANTHER" id="PTHR30411">
    <property type="entry name" value="CYTOPLASMIC PROTEIN"/>
    <property type="match status" value="1"/>
</dbReference>
<dbReference type="InterPro" id="IPR007214">
    <property type="entry name" value="YbaK/aa-tRNA-synth-assoc-dom"/>
</dbReference>
<evidence type="ECO:0000259" key="1">
    <source>
        <dbReference type="Pfam" id="PF04073"/>
    </source>
</evidence>
<evidence type="ECO:0000313" key="3">
    <source>
        <dbReference type="Proteomes" id="UP000248806"/>
    </source>
</evidence>
<reference evidence="2 3" key="1">
    <citation type="submission" date="2018-06" db="EMBL/GenBank/DDBJ databases">
        <title>Genomic Encyclopedia of Archaeal and Bacterial Type Strains, Phase II (KMG-II): from individual species to whole genera.</title>
        <authorList>
            <person name="Goeker M."/>
        </authorList>
    </citation>
    <scope>NUCLEOTIDE SEQUENCE [LARGE SCALE GENOMIC DNA]</scope>
    <source>
        <strain evidence="2 3">ATCC BAA-1881</strain>
    </source>
</reference>
<dbReference type="EMBL" id="QKUF01000005">
    <property type="protein sequence ID" value="PZW32096.1"/>
    <property type="molecule type" value="Genomic_DNA"/>
</dbReference>
<feature type="domain" description="YbaK/aminoacyl-tRNA synthetase-associated" evidence="1">
    <location>
        <begin position="29"/>
        <end position="147"/>
    </location>
</feature>
<name>A0A326U8S9_THEHA</name>
<accession>A0A326U8S9</accession>
<dbReference type="Pfam" id="PF04073">
    <property type="entry name" value="tRNA_edit"/>
    <property type="match status" value="1"/>
</dbReference>
<comment type="caution">
    <text evidence="2">The sequence shown here is derived from an EMBL/GenBank/DDBJ whole genome shotgun (WGS) entry which is preliminary data.</text>
</comment>
<dbReference type="CDD" id="cd04333">
    <property type="entry name" value="ProX_deacylase"/>
    <property type="match status" value="1"/>
</dbReference>
<sequence>MTTSPTARRVQEELHRRGFDCTVIELSTPTRTAKEAAQAVGCGVEQIVKSLIFRATDSNSPILVVASGSNRVNEARISQLVGEPIAKADATFVRERTGFVIGGVAPIGHKEPIRTFIDEDLLQYSEIWAAAGTPTSIFKLTPHDLQTMTDGQVVTIK</sequence>
<dbReference type="Gene3D" id="3.90.960.10">
    <property type="entry name" value="YbaK/aminoacyl-tRNA synthetase-associated domain"/>
    <property type="match status" value="1"/>
</dbReference>
<keyword evidence="3" id="KW-1185">Reference proteome</keyword>
<dbReference type="GO" id="GO:0002161">
    <property type="term" value="F:aminoacyl-tRNA deacylase activity"/>
    <property type="evidence" value="ECO:0007669"/>
    <property type="project" value="InterPro"/>
</dbReference>
<dbReference type="PANTHER" id="PTHR30411:SF1">
    <property type="entry name" value="CYTOPLASMIC PROTEIN"/>
    <property type="match status" value="1"/>
</dbReference>
<gene>
    <name evidence="2" type="ORF">EI42_02123</name>
</gene>
<evidence type="ECO:0000313" key="2">
    <source>
        <dbReference type="EMBL" id="PZW32096.1"/>
    </source>
</evidence>